<gene>
    <name evidence="10" type="ordered locus">Lxx19030</name>
</gene>
<dbReference type="CDD" id="cd14014">
    <property type="entry name" value="STKc_PknB_like"/>
    <property type="match status" value="1"/>
</dbReference>
<dbReference type="PANTHER" id="PTHR43289:SF6">
    <property type="entry name" value="SERINE_THREONINE-PROTEIN KINASE NEKL-3"/>
    <property type="match status" value="1"/>
</dbReference>
<feature type="region of interest" description="Disordered" evidence="7">
    <location>
        <begin position="278"/>
        <end position="315"/>
    </location>
</feature>
<dbReference type="InterPro" id="IPR000719">
    <property type="entry name" value="Prot_kinase_dom"/>
</dbReference>
<evidence type="ECO:0000313" key="11">
    <source>
        <dbReference type="Proteomes" id="UP000001306"/>
    </source>
</evidence>
<dbReference type="Gene3D" id="1.10.510.10">
    <property type="entry name" value="Transferase(Phosphotransferase) domain 1"/>
    <property type="match status" value="1"/>
</dbReference>
<dbReference type="RefSeq" id="WP_011186616.1">
    <property type="nucleotide sequence ID" value="NC_006087.1"/>
</dbReference>
<sequence>MVQPRPGDALGAGYRLVQHVGAGAAGDVWLAETTADGPRFAAKILKPEHAKDPTLVERFIRERSVLIGLRHPGIVAVRDLVVEGETLAIVMDHIHGGSMRDALGESKTLPAADALTLTAEVFDALAAAHEHGVAHRYIKPDNVLLTEPWQPGARNVVRVTDFGIASVVDERTRQTTGLLGTPLYMSPELISRGRSTGASDVYSAGILLYELLAGRTPFAGAGTDFTIAYRHVSALPPRLAVPDDLWALLNTLLAKDPEARPSASEAARTARRLATAHSALPALEPAGDDAARRAAATRRTGHGHSVPLSDERPDLGEAGQRTIVRPLARSLVPSAPTAEAGESPAPQRGRRPEWLTKRTMALGAAGIVLLIGLGASVVLLSPGDRRRRSPSPPIRR</sequence>
<dbReference type="GO" id="GO:0004674">
    <property type="term" value="F:protein serine/threonine kinase activity"/>
    <property type="evidence" value="ECO:0007669"/>
    <property type="project" value="UniProtKB-KW"/>
</dbReference>
<evidence type="ECO:0000256" key="4">
    <source>
        <dbReference type="ARBA" id="ARBA00022741"/>
    </source>
</evidence>
<evidence type="ECO:0000256" key="5">
    <source>
        <dbReference type="ARBA" id="ARBA00022777"/>
    </source>
</evidence>
<keyword evidence="8" id="KW-0812">Transmembrane</keyword>
<proteinExistence type="predicted"/>
<dbReference type="EC" id="2.7.11.1" evidence="1"/>
<dbReference type="AlphaFoldDB" id="Q6ADB5"/>
<reference evidence="10 11" key="1">
    <citation type="journal article" date="2004" name="Mol. Plant Microbe Interact.">
        <title>The genome sequence of the Gram-positive sugarcane pathogen Leifsonia xyli subsp. xyli.</title>
        <authorList>
            <person name="Monteiro-Vitorello C.B."/>
            <person name="Camargo L.E.A."/>
            <person name="Van Sluys M.A."/>
            <person name="Kitajima J.P."/>
            <person name="Truffi D."/>
            <person name="do Amaral A.M."/>
            <person name="Harakava R."/>
            <person name="de Oliveira J.C.F."/>
            <person name="Wood D."/>
            <person name="de Oliveira M.C."/>
            <person name="Miyaki C.Y."/>
            <person name="Takita M.A."/>
            <person name="da Silva A.C.R."/>
            <person name="Furlan L.R."/>
            <person name="Carraro D.M."/>
            <person name="Camarotte G."/>
            <person name="Almeida N.F. Jr."/>
            <person name="Carrer H."/>
            <person name="Coutinho L.L."/>
            <person name="El-Dorry H.A."/>
            <person name="Ferro M.I.T."/>
            <person name="Gagliardi P.R."/>
            <person name="Giglioti E."/>
            <person name="Goldman M.H.S."/>
            <person name="Goldman G.H."/>
            <person name="Kimura E.T."/>
            <person name="Ferro E.S."/>
            <person name="Kuramae E.E."/>
            <person name="Lemos E.G.M."/>
            <person name="Lemos M.V.F."/>
            <person name="Mauro S.M.Z."/>
            <person name="Machado M.A."/>
            <person name="Marino C.L."/>
            <person name="Menck C.F."/>
            <person name="Nunes L.R."/>
            <person name="Oliveira R.C."/>
            <person name="Pereira G.G."/>
            <person name="Siqueira W."/>
            <person name="de Souza A.A."/>
            <person name="Tsai S.M."/>
            <person name="Zanca A.S."/>
            <person name="Simpson A.J.G."/>
            <person name="Brumbley S.M."/>
            <person name="Setubal J.C."/>
        </authorList>
    </citation>
    <scope>NUCLEOTIDE SEQUENCE [LARGE SCALE GENOMIC DNA]</scope>
    <source>
        <strain evidence="10 11">CTCB07</strain>
    </source>
</reference>
<evidence type="ECO:0000313" key="10">
    <source>
        <dbReference type="EMBL" id="AAT89629.1"/>
    </source>
</evidence>
<evidence type="ECO:0000256" key="7">
    <source>
        <dbReference type="SAM" id="MobiDB-lite"/>
    </source>
</evidence>
<evidence type="ECO:0000256" key="3">
    <source>
        <dbReference type="ARBA" id="ARBA00022679"/>
    </source>
</evidence>
<dbReference type="HOGENOM" id="CLU_000288_63_44_11"/>
<name>Q6ADB5_LEIXX</name>
<evidence type="ECO:0000256" key="2">
    <source>
        <dbReference type="ARBA" id="ARBA00022527"/>
    </source>
</evidence>
<dbReference type="KEGG" id="lxx:Lxx19030"/>
<keyword evidence="4" id="KW-0547">Nucleotide-binding</keyword>
<dbReference type="Pfam" id="PF00069">
    <property type="entry name" value="Pkinase"/>
    <property type="match status" value="1"/>
</dbReference>
<dbReference type="GO" id="GO:0005524">
    <property type="term" value="F:ATP binding"/>
    <property type="evidence" value="ECO:0007669"/>
    <property type="project" value="UniProtKB-KW"/>
</dbReference>
<evidence type="ECO:0000256" key="1">
    <source>
        <dbReference type="ARBA" id="ARBA00012513"/>
    </source>
</evidence>
<keyword evidence="3" id="KW-0808">Transferase</keyword>
<keyword evidence="11" id="KW-1185">Reference proteome</keyword>
<dbReference type="Gene3D" id="3.30.200.20">
    <property type="entry name" value="Phosphorylase Kinase, domain 1"/>
    <property type="match status" value="1"/>
</dbReference>
<keyword evidence="6" id="KW-0067">ATP-binding</keyword>
<keyword evidence="8" id="KW-0472">Membrane</keyword>
<evidence type="ECO:0000256" key="6">
    <source>
        <dbReference type="ARBA" id="ARBA00022840"/>
    </source>
</evidence>
<protein>
    <recommendedName>
        <fullName evidence="1">non-specific serine/threonine protein kinase</fullName>
        <ecNumber evidence="1">2.7.11.1</ecNumber>
    </recommendedName>
</protein>
<dbReference type="Proteomes" id="UP000001306">
    <property type="component" value="Chromosome"/>
</dbReference>
<dbReference type="EMBL" id="AE016822">
    <property type="protein sequence ID" value="AAT89629.1"/>
    <property type="molecule type" value="Genomic_DNA"/>
</dbReference>
<dbReference type="SUPFAM" id="SSF56112">
    <property type="entry name" value="Protein kinase-like (PK-like)"/>
    <property type="match status" value="1"/>
</dbReference>
<feature type="domain" description="Protein kinase" evidence="9">
    <location>
        <begin position="14"/>
        <end position="280"/>
    </location>
</feature>
<feature type="transmembrane region" description="Helical" evidence="8">
    <location>
        <begin position="360"/>
        <end position="380"/>
    </location>
</feature>
<keyword evidence="8" id="KW-1133">Transmembrane helix</keyword>
<dbReference type="InterPro" id="IPR011009">
    <property type="entry name" value="Kinase-like_dom_sf"/>
</dbReference>
<evidence type="ECO:0000256" key="8">
    <source>
        <dbReference type="SAM" id="Phobius"/>
    </source>
</evidence>
<dbReference type="PANTHER" id="PTHR43289">
    <property type="entry name" value="MITOGEN-ACTIVATED PROTEIN KINASE KINASE KINASE 20-RELATED"/>
    <property type="match status" value="1"/>
</dbReference>
<accession>Q6ADB5</accession>
<organism evidence="10 11">
    <name type="scientific">Leifsonia xyli subsp. xyli (strain CTCB07)</name>
    <dbReference type="NCBI Taxonomy" id="281090"/>
    <lineage>
        <taxon>Bacteria</taxon>
        <taxon>Bacillati</taxon>
        <taxon>Actinomycetota</taxon>
        <taxon>Actinomycetes</taxon>
        <taxon>Micrococcales</taxon>
        <taxon>Microbacteriaceae</taxon>
        <taxon>Leifsonia</taxon>
    </lineage>
</organism>
<dbReference type="eggNOG" id="COG0515">
    <property type="taxonomic scope" value="Bacteria"/>
</dbReference>
<evidence type="ECO:0000259" key="9">
    <source>
        <dbReference type="PROSITE" id="PS50011"/>
    </source>
</evidence>
<keyword evidence="5 10" id="KW-0418">Kinase</keyword>
<feature type="region of interest" description="Disordered" evidence="7">
    <location>
        <begin position="327"/>
        <end position="353"/>
    </location>
</feature>
<dbReference type="PROSITE" id="PS50011">
    <property type="entry name" value="PROTEIN_KINASE_DOM"/>
    <property type="match status" value="1"/>
</dbReference>
<dbReference type="STRING" id="281090.Lxx19030"/>
<keyword evidence="2" id="KW-0723">Serine/threonine-protein kinase</keyword>